<comment type="caution">
    <text evidence="11">The sequence shown here is derived from an EMBL/GenBank/DDBJ whole genome shotgun (WGS) entry which is preliminary data.</text>
</comment>
<sequence>MRNGPPGSGGEQGFTLIELIISLGLFALIAVAGLAMVDGILRVQGGTEAKLDRLAAFQRTVAVVTSDLDQIAAGRVAGEGPALSFTRSAPGAGGPPLEVRYLLAGGALVRQAGLMPQPLLDGASEARWRFRGDSGWVEKWPASAEEADRRPRAIALEMRTPEGLLRRVVVLPSRAEDLAGPNAGGPR</sequence>
<evidence type="ECO:0000256" key="2">
    <source>
        <dbReference type="ARBA" id="ARBA00011084"/>
    </source>
</evidence>
<dbReference type="SUPFAM" id="SSF54523">
    <property type="entry name" value="Pili subunits"/>
    <property type="match status" value="1"/>
</dbReference>
<dbReference type="InterPro" id="IPR012902">
    <property type="entry name" value="N_methyl_site"/>
</dbReference>
<dbReference type="PROSITE" id="PS00409">
    <property type="entry name" value="PROKAR_NTER_METHYL"/>
    <property type="match status" value="1"/>
</dbReference>
<evidence type="ECO:0000256" key="9">
    <source>
        <dbReference type="ARBA" id="ARBA00023136"/>
    </source>
</evidence>
<evidence type="ECO:0000313" key="12">
    <source>
        <dbReference type="Proteomes" id="UP001596977"/>
    </source>
</evidence>
<protein>
    <recommendedName>
        <fullName evidence="3">Type II secretion system protein J</fullName>
    </recommendedName>
</protein>
<reference evidence="12" key="1">
    <citation type="journal article" date="2019" name="Int. J. Syst. Evol. Microbiol.">
        <title>The Global Catalogue of Microorganisms (GCM) 10K type strain sequencing project: providing services to taxonomists for standard genome sequencing and annotation.</title>
        <authorList>
            <consortium name="The Broad Institute Genomics Platform"/>
            <consortium name="The Broad Institute Genome Sequencing Center for Infectious Disease"/>
            <person name="Wu L."/>
            <person name="Ma J."/>
        </authorList>
    </citation>
    <scope>NUCLEOTIDE SEQUENCE [LARGE SCALE GENOMIC DNA]</scope>
    <source>
        <strain evidence="12">CCUG 62982</strain>
    </source>
</reference>
<evidence type="ECO:0000256" key="1">
    <source>
        <dbReference type="ARBA" id="ARBA00004377"/>
    </source>
</evidence>
<evidence type="ECO:0000256" key="7">
    <source>
        <dbReference type="ARBA" id="ARBA00022692"/>
    </source>
</evidence>
<dbReference type="RefSeq" id="WP_264943404.1">
    <property type="nucleotide sequence ID" value="NZ_JAPDRA010000002.1"/>
</dbReference>
<dbReference type="PANTHER" id="PTHR39583:SF2">
    <property type="entry name" value="TYPE II SECRETION SYSTEM PROTEIN J"/>
    <property type="match status" value="1"/>
</dbReference>
<dbReference type="EMBL" id="JBHTJG010000002">
    <property type="protein sequence ID" value="MFD0945791.1"/>
    <property type="molecule type" value="Genomic_DNA"/>
</dbReference>
<keyword evidence="6" id="KW-0997">Cell inner membrane</keyword>
<dbReference type="InterPro" id="IPR051621">
    <property type="entry name" value="T2SS_protein_J"/>
</dbReference>
<evidence type="ECO:0000256" key="4">
    <source>
        <dbReference type="ARBA" id="ARBA00022475"/>
    </source>
</evidence>
<proteinExistence type="inferred from homology"/>
<evidence type="ECO:0000256" key="8">
    <source>
        <dbReference type="ARBA" id="ARBA00022989"/>
    </source>
</evidence>
<organism evidence="11 12">
    <name type="scientific">Sphingomonas canadensis</name>
    <dbReference type="NCBI Taxonomy" id="1219257"/>
    <lineage>
        <taxon>Bacteria</taxon>
        <taxon>Pseudomonadati</taxon>
        <taxon>Pseudomonadota</taxon>
        <taxon>Alphaproteobacteria</taxon>
        <taxon>Sphingomonadales</taxon>
        <taxon>Sphingomonadaceae</taxon>
        <taxon>Sphingomonas</taxon>
    </lineage>
</organism>
<feature type="transmembrane region" description="Helical" evidence="10">
    <location>
        <begin position="20"/>
        <end position="41"/>
    </location>
</feature>
<keyword evidence="9 10" id="KW-0472">Membrane</keyword>
<dbReference type="NCBIfam" id="TIGR02532">
    <property type="entry name" value="IV_pilin_GFxxxE"/>
    <property type="match status" value="1"/>
</dbReference>
<dbReference type="InterPro" id="IPR010055">
    <property type="entry name" value="T2SS_protein-GspJ"/>
</dbReference>
<keyword evidence="4" id="KW-1003">Cell membrane</keyword>
<evidence type="ECO:0000256" key="5">
    <source>
        <dbReference type="ARBA" id="ARBA00022481"/>
    </source>
</evidence>
<evidence type="ECO:0000313" key="11">
    <source>
        <dbReference type="EMBL" id="MFD0945791.1"/>
    </source>
</evidence>
<dbReference type="InterPro" id="IPR045584">
    <property type="entry name" value="Pilin-like"/>
</dbReference>
<dbReference type="Pfam" id="PF11612">
    <property type="entry name" value="T2SSJ"/>
    <property type="match status" value="1"/>
</dbReference>
<accession>A0ABW3H2U1</accession>
<keyword evidence="7 10" id="KW-0812">Transmembrane</keyword>
<comment type="subcellular location">
    <subcellularLocation>
        <location evidence="1">Cell inner membrane</location>
        <topology evidence="1">Single-pass membrane protein</topology>
    </subcellularLocation>
</comment>
<dbReference type="PANTHER" id="PTHR39583">
    <property type="entry name" value="TYPE II SECRETION SYSTEM PROTEIN J-RELATED"/>
    <property type="match status" value="1"/>
</dbReference>
<keyword evidence="12" id="KW-1185">Reference proteome</keyword>
<dbReference type="Proteomes" id="UP001596977">
    <property type="component" value="Unassembled WGS sequence"/>
</dbReference>
<keyword evidence="5" id="KW-0488">Methylation</keyword>
<evidence type="ECO:0000256" key="10">
    <source>
        <dbReference type="SAM" id="Phobius"/>
    </source>
</evidence>
<comment type="similarity">
    <text evidence="2">Belongs to the GSP J family.</text>
</comment>
<name>A0ABW3H2U1_9SPHN</name>
<dbReference type="Pfam" id="PF07963">
    <property type="entry name" value="N_methyl"/>
    <property type="match status" value="1"/>
</dbReference>
<gene>
    <name evidence="11" type="ORF">ACFQ1E_05525</name>
</gene>
<keyword evidence="8 10" id="KW-1133">Transmembrane helix</keyword>
<evidence type="ECO:0000256" key="3">
    <source>
        <dbReference type="ARBA" id="ARBA00021539"/>
    </source>
</evidence>
<evidence type="ECO:0000256" key="6">
    <source>
        <dbReference type="ARBA" id="ARBA00022519"/>
    </source>
</evidence>